<dbReference type="InterPro" id="IPR012661">
    <property type="entry name" value="CHP02448"/>
</dbReference>
<sequence length="143" mass="16276">MKTMMKNNTRLAFLLPNYKINKKYFITLIFATILAFPSHATDGDIGLSTAFVTIVPFYTTFSFSEDTLNKTKSKTEENRKKANKAEEYKKRVLKAAEDDAMTFIATDGREGKTVKFEAAAREIRKTNKTATDYEIAKTILRIP</sequence>
<evidence type="ECO:0000256" key="1">
    <source>
        <dbReference type="SAM" id="SignalP"/>
    </source>
</evidence>
<evidence type="ECO:0000313" key="3">
    <source>
        <dbReference type="Proteomes" id="UP000273143"/>
    </source>
</evidence>
<keyword evidence="1" id="KW-0732">Signal</keyword>
<reference evidence="3" key="1">
    <citation type="submission" date="2018-06" db="EMBL/GenBank/DDBJ databases">
        <title>Complete genome of Pseudomonas insecticola strain QZS01.</title>
        <authorList>
            <person name="Wang J."/>
            <person name="Su Q."/>
        </authorList>
    </citation>
    <scope>NUCLEOTIDE SEQUENCE [LARGE SCALE GENOMIC DNA]</scope>
    <source>
        <strain evidence="3">QZS01</strain>
    </source>
</reference>
<protein>
    <submittedName>
        <fullName evidence="2">DUF2388 domain-containing protein</fullName>
    </submittedName>
</protein>
<dbReference type="Pfam" id="PF09498">
    <property type="entry name" value="DUF2388"/>
    <property type="match status" value="1"/>
</dbReference>
<dbReference type="Proteomes" id="UP000273143">
    <property type="component" value="Chromosome"/>
</dbReference>
<dbReference type="KEGG" id="emo:DM558_01625"/>
<dbReference type="AlphaFoldDB" id="A0A3Q9JMJ4"/>
<feature type="chain" id="PRO_5018789242" evidence="1">
    <location>
        <begin position="41"/>
        <end position="143"/>
    </location>
</feature>
<feature type="signal peptide" evidence="1">
    <location>
        <begin position="1"/>
        <end position="40"/>
    </location>
</feature>
<evidence type="ECO:0000313" key="2">
    <source>
        <dbReference type="EMBL" id="AZS49555.1"/>
    </source>
</evidence>
<accession>A0A3Q9JMJ4</accession>
<organism evidence="2 3">
    <name type="scientific">Entomomonas moraniae</name>
    <dbReference type="NCBI Taxonomy" id="2213226"/>
    <lineage>
        <taxon>Bacteria</taxon>
        <taxon>Pseudomonadati</taxon>
        <taxon>Pseudomonadota</taxon>
        <taxon>Gammaproteobacteria</taxon>
        <taxon>Pseudomonadales</taxon>
        <taxon>Pseudomonadaceae</taxon>
        <taxon>Entomomonas</taxon>
    </lineage>
</organism>
<keyword evidence="3" id="KW-1185">Reference proteome</keyword>
<dbReference type="EMBL" id="CP029822">
    <property type="protein sequence ID" value="AZS49555.1"/>
    <property type="molecule type" value="Genomic_DNA"/>
</dbReference>
<proteinExistence type="predicted"/>
<name>A0A3Q9JMJ4_9GAMM</name>
<gene>
    <name evidence="2" type="ORF">DM558_01625</name>
</gene>